<feature type="region of interest" description="Disordered" evidence="1">
    <location>
        <begin position="422"/>
        <end position="469"/>
    </location>
</feature>
<proteinExistence type="predicted"/>
<protein>
    <recommendedName>
        <fullName evidence="4">Tc1-like transposase DDE domain-containing protein</fullName>
    </recommendedName>
</protein>
<feature type="compositionally biased region" description="Basic and acidic residues" evidence="1">
    <location>
        <begin position="451"/>
        <end position="469"/>
    </location>
</feature>
<dbReference type="PANTHER" id="PTHR47169">
    <property type="entry name" value="OS01G0541250 PROTEIN"/>
    <property type="match status" value="1"/>
</dbReference>
<keyword evidence="2" id="KW-1185">Reference proteome</keyword>
<feature type="compositionally biased region" description="Polar residues" evidence="1">
    <location>
        <begin position="423"/>
        <end position="433"/>
    </location>
</feature>
<feature type="compositionally biased region" description="Low complexity" evidence="1">
    <location>
        <begin position="441"/>
        <end position="450"/>
    </location>
</feature>
<dbReference type="Gene3D" id="3.30.420.10">
    <property type="entry name" value="Ribonuclease H-like superfamily/Ribonuclease H"/>
    <property type="match status" value="1"/>
</dbReference>
<dbReference type="GeneID" id="110787546"/>
<gene>
    <name evidence="3" type="primary">LOC110787546</name>
</gene>
<evidence type="ECO:0000256" key="1">
    <source>
        <dbReference type="SAM" id="MobiDB-lite"/>
    </source>
</evidence>
<reference evidence="2" key="1">
    <citation type="journal article" date="2021" name="Nat. Commun.">
        <title>Genomic analyses provide insights into spinach domestication and the genetic basis of agronomic traits.</title>
        <authorList>
            <person name="Cai X."/>
            <person name="Sun X."/>
            <person name="Xu C."/>
            <person name="Sun H."/>
            <person name="Wang X."/>
            <person name="Ge C."/>
            <person name="Zhang Z."/>
            <person name="Wang Q."/>
            <person name="Fei Z."/>
            <person name="Jiao C."/>
            <person name="Wang Q."/>
        </authorList>
    </citation>
    <scope>NUCLEOTIDE SEQUENCE [LARGE SCALE GENOMIC DNA]</scope>
    <source>
        <strain evidence="2">cv. Varoflay</strain>
    </source>
</reference>
<dbReference type="PANTHER" id="PTHR47169:SF3">
    <property type="match status" value="1"/>
</dbReference>
<evidence type="ECO:0000313" key="2">
    <source>
        <dbReference type="Proteomes" id="UP000813463"/>
    </source>
</evidence>
<dbReference type="InterPro" id="IPR036397">
    <property type="entry name" value="RNaseH_sf"/>
</dbReference>
<organism evidence="2 3">
    <name type="scientific">Spinacia oleracea</name>
    <name type="common">Spinach</name>
    <dbReference type="NCBI Taxonomy" id="3562"/>
    <lineage>
        <taxon>Eukaryota</taxon>
        <taxon>Viridiplantae</taxon>
        <taxon>Streptophyta</taxon>
        <taxon>Embryophyta</taxon>
        <taxon>Tracheophyta</taxon>
        <taxon>Spermatophyta</taxon>
        <taxon>Magnoliopsida</taxon>
        <taxon>eudicotyledons</taxon>
        <taxon>Gunneridae</taxon>
        <taxon>Pentapetalae</taxon>
        <taxon>Caryophyllales</taxon>
        <taxon>Chenopodiaceae</taxon>
        <taxon>Chenopodioideae</taxon>
        <taxon>Anserineae</taxon>
        <taxon>Spinacia</taxon>
    </lineage>
</organism>
<evidence type="ECO:0008006" key="4">
    <source>
        <dbReference type="Google" id="ProtNLM"/>
    </source>
</evidence>
<reference evidence="3" key="2">
    <citation type="submission" date="2025-08" db="UniProtKB">
        <authorList>
            <consortium name="RefSeq"/>
        </authorList>
    </citation>
    <scope>IDENTIFICATION</scope>
    <source>
        <tissue evidence="3">Leaf</tissue>
    </source>
</reference>
<dbReference type="GO" id="GO:0003676">
    <property type="term" value="F:nucleic acid binding"/>
    <property type="evidence" value="ECO:0007669"/>
    <property type="project" value="InterPro"/>
</dbReference>
<dbReference type="RefSeq" id="XP_021847871.2">
    <property type="nucleotide sequence ID" value="XM_021992179.2"/>
</dbReference>
<dbReference type="KEGG" id="soe:110787546"/>
<sequence length="469" mass="54198">MYNVHPRTVRRIWKQTRAQKEAFQRYNMATKAKNAGRKRIEVEQDTITSLTMGDRTCIRDLAEMLDIGPTTLWRMIKRGDVRAHKNPLHPGLQDSNMPQRVKWVLDLLQGDSPQTKRQYQPMFDFVHIDEKWFYLSKKTQRVYLGKHERGKYRSGKSSRFIPKVMFTAAVARPRFNAQNECTFDGKLGIFPFTYQEAAKRNSKNRDKGTMVTKVVESVRKEETRDMLINQIVPAIMQKWPPSEGPKTIFIQQDNAKTHITQSDALWQQAHQQGDFTFILVQQPPNSPDLNILDLDFIRSIQSLMHMKMPKDVDDMLDAVNQAYYELEARTLGNVWLLYQYVMNEILKAKGSNDYDLPHVNKKRLFAQGILPIQVIAPMWAVHDGWDMLYGTQNGQHTENAQDMQEDNNAQRITSEAAMADIPESSNAQQNRGNQAWEDIPESSNAQANKSSKNEKFGKTCEKQTENQGD</sequence>
<dbReference type="Proteomes" id="UP000813463">
    <property type="component" value="Chromosome 6"/>
</dbReference>
<accession>A0A9R0JUS1</accession>
<dbReference type="AlphaFoldDB" id="A0A9R0JUS1"/>
<evidence type="ECO:0000313" key="3">
    <source>
        <dbReference type="RefSeq" id="XP_021847871.2"/>
    </source>
</evidence>
<name>A0A9R0JUS1_SPIOL</name>